<feature type="region of interest" description="Disordered" evidence="1">
    <location>
        <begin position="36"/>
        <end position="62"/>
    </location>
</feature>
<dbReference type="OMA" id="HAYARIR"/>
<proteinExistence type="predicted"/>
<comment type="caution">
    <text evidence="3">The sequence shown here is derived from an EMBL/GenBank/DDBJ whole genome shotgun (WGS) entry which is preliminary data.</text>
</comment>
<feature type="chain" id="PRO_5040514500" evidence="2">
    <location>
        <begin position="16"/>
        <end position="532"/>
    </location>
</feature>
<evidence type="ECO:0000313" key="3">
    <source>
        <dbReference type="EMBL" id="KAJ6218042.1"/>
    </source>
</evidence>
<keyword evidence="2" id="KW-0732">Signal</keyword>
<evidence type="ECO:0000256" key="2">
    <source>
        <dbReference type="SAM" id="SignalP"/>
    </source>
</evidence>
<organism evidence="3 4">
    <name type="scientific">Blomia tropicalis</name>
    <name type="common">Mite</name>
    <dbReference type="NCBI Taxonomy" id="40697"/>
    <lineage>
        <taxon>Eukaryota</taxon>
        <taxon>Metazoa</taxon>
        <taxon>Ecdysozoa</taxon>
        <taxon>Arthropoda</taxon>
        <taxon>Chelicerata</taxon>
        <taxon>Arachnida</taxon>
        <taxon>Acari</taxon>
        <taxon>Acariformes</taxon>
        <taxon>Sarcoptiformes</taxon>
        <taxon>Astigmata</taxon>
        <taxon>Glycyphagoidea</taxon>
        <taxon>Echimyopodidae</taxon>
        <taxon>Blomia</taxon>
    </lineage>
</organism>
<sequence>MASFITAFIITIVACVCNPRSKRSFHKHKSFILTHDLPNEVPQTPTDLKHPPQPPAPQSSLKTATTATTKTNLNATLAVSSDIELNKVKVISLNRALPDIPHVATNGTIPLDADGINSNDDVDSLYTVAIPNSVVTLNNNHPYARIRNNQTVDSSTENDTDDYSESRIIQPVTATVQCHNETSPFHANVHDNPNDTYELEPQPHILRLQLRNNVEPQLFVGDSDTKKEISYNTISVREPLSKVLAERDNIEHHYNEVEEERISSFYEEISTGPCTYVKSNNVKTDYGEPIASTSRSMVDHSENIIPPINDSIETNGPVYSFVDKKMKRVNIQTNPSNAMIDNNNLYTMVVKSPANSSKVVDTNPILQRYSPPPPLPPPLNREHGTQSKSFRNTIMFGTPSNSSANYSAFNGSDTSAEQNIYDKIIRTDSDKDPGYETVYKEVEPDSGSIIDLNQNDYGYEAIMIDEIDPAYEIVKPENGYETIKNQNTEQPDPNYEIISRPIRHGLKAHSPVDEHNVHNGSIIDENIIIEHL</sequence>
<feature type="signal peptide" evidence="2">
    <location>
        <begin position="1"/>
        <end position="15"/>
    </location>
</feature>
<keyword evidence="4" id="KW-1185">Reference proteome</keyword>
<dbReference type="AlphaFoldDB" id="A0A9Q0M5X5"/>
<dbReference type="EMBL" id="JAPWDV010000003">
    <property type="protein sequence ID" value="KAJ6218042.1"/>
    <property type="molecule type" value="Genomic_DNA"/>
</dbReference>
<evidence type="ECO:0000313" key="4">
    <source>
        <dbReference type="Proteomes" id="UP001142055"/>
    </source>
</evidence>
<name>A0A9Q0M5X5_BLOTA</name>
<dbReference type="OrthoDB" id="6515946at2759"/>
<protein>
    <submittedName>
        <fullName evidence="3">Uncharacterized protein</fullName>
    </submittedName>
</protein>
<evidence type="ECO:0000256" key="1">
    <source>
        <dbReference type="SAM" id="MobiDB-lite"/>
    </source>
</evidence>
<dbReference type="Proteomes" id="UP001142055">
    <property type="component" value="Chromosome 3"/>
</dbReference>
<reference evidence="3" key="1">
    <citation type="submission" date="2022-12" db="EMBL/GenBank/DDBJ databases">
        <title>Genome assemblies of Blomia tropicalis.</title>
        <authorList>
            <person name="Cui Y."/>
        </authorList>
    </citation>
    <scope>NUCLEOTIDE SEQUENCE</scope>
    <source>
        <tissue evidence="3">Adult mites</tissue>
    </source>
</reference>
<accession>A0A9Q0M5X5</accession>
<gene>
    <name evidence="3" type="ORF">RDWZM_009199</name>
</gene>